<accession>E3SMF8</accession>
<proteinExistence type="predicted"/>
<dbReference type="EMBL" id="GU071100">
    <property type="protein sequence ID" value="ADP00053.1"/>
    <property type="molecule type" value="Genomic_DNA"/>
</dbReference>
<sequence>MAELNSPSTGIVDAQSGGMIHSESTGIIDETQGVEQPVQESIPQEVAPPTGVEEEEDKLNLGNEIAAVVGGGAVDAVESVGGFAELTGDTIKTGLNSLLGREVDQTQNPFDQDYIHGDGNFLNIPDQITDWNGNVMWEDAAPKTAIGKFGRGLVEFGLLTAATGGVGGATVGGAKVGIRGIAAARAMGVGAKGSRYLNFVRKGVKIGSEGAIADLISSSSEHANIMNLAQENIPWAVPIIGDMIAVKPEDNPWTARFKSIAAGAGLNYVGHAIGAIYQGFWAAGRARIAGKSVEESNLIGNDVSAKKFEADMELDELGRTEMALDDFQRGLGKARTEPRDEFARSYGTDKEYEEWAGLRGSELDEDVVRSDELFAEFQRRGSEAGDEWDDSIQSNTNRILEDESRADSPFVNDDKFSQTEQATYTTPEKGAVETHVKQAIESNKATGDAGSYADIISEPYLKAVARGDRNILQYIKEVAEDLATASSKGIESTLNWADVKTVILKQANDILEILESGGDLGKAFKDALEDPNNKDFRLYADGGQQLVTISPTQKAANVLVMNALGKKVHAIATGSMTITPGATIGRQADMVFDQLKVLLMENKKMGMMWGLDGKAQQEFLLSPDIKRMKRKGLDVMRQQNDEYFNTLRGLLKQERWQELEDLMELHTLSGGKVRTLHHIHEYLRSTLRGGRMDDVHIKGRVRKELQGTFFNSVLSSFATPVKAVLGTNMLAVLRPMQAWMGAGIRGKQREMFMAASQMDNMGKAWAESLQLAKHNWELGVKKKGQSYQGKFDYDADLKEWKNMKKFYERYGSNSEKLAYGALDKVVDMNNMPWVRYSVNAMGAGDAAARTIIGRQYMRQRAAAKVWDEATDLNHLDPKSLKRLAEESEEAFRGEIFKEDQYGFSIVSDKGASMAGDEAAMTRGLQENFKGFELISNIPGMKAFFPFVRTGFNYLDVTFQHTPLQIFRDKYYDIKQLADSPNPSQQLLNKYGIRAQDAQYELALMEGRMAMGTSIIGLASLAALSGRITGDLPVNKEDRDLWKLNGVKPKSFILPNGTYVSYEKLEIFNTIFSTTANVVGNADLLGEKRTDEWMKKLTYMTAAVVVDQSMLSGVEDLARLMNPQTAEDLLLQTGTRYLRSHLPYAGLMGQIGDVVDSNQKEANSFLELLAKRDAAFKGAIPSKYDILNKDRSGQPLRYGPEQPLHRLFNSMLPLGFTTPEGDEVKETLMALRFNLPETMSTYRGEPLNSLEKSEMSKILSQGNLRKDLERLFKKKGFKRALSEYKTLKLKESDGYKLKDQIFYREVQKIFRHHKALAMQKMLSENAGLSGRLLARNYQKNMGKVGNYSDTARAKIDYLLQEFPK</sequence>
<reference evidence="1 2" key="1">
    <citation type="submission" date="2009-10" db="EMBL/GenBank/DDBJ databases">
        <title>The Genome Sequence of Cyanophage 9515-10a.</title>
        <authorList>
            <consortium name="The Broad Institute Genome Sequencing Platform"/>
            <person name="Henn M.R."/>
            <person name="Sullivan M.S."/>
            <person name="Osburne M.S."/>
            <person name="Levin J."/>
            <person name="Malboeuf C."/>
            <person name="Casali M."/>
            <person name="Russ C."/>
            <person name="Lennon N."/>
            <person name="Erlich R."/>
            <person name="Young S.K."/>
            <person name="Koehrsen M."/>
            <person name="Yandava C."/>
            <person name="Zeng Q."/>
            <person name="Alvarado L."/>
            <person name="Anderson S."/>
            <person name="Berlin A."/>
            <person name="Borenstein D."/>
            <person name="Chen Z."/>
            <person name="Engels R."/>
            <person name="Freedman E."/>
            <person name="Gellesch M."/>
            <person name="Goldberg J."/>
            <person name="Green L."/>
            <person name="Griggs A."/>
            <person name="Gujja S."/>
            <person name="Heiman D."/>
            <person name="Hepburn T."/>
            <person name="Howarth C."/>
            <person name="Jen D."/>
            <person name="Larson L."/>
            <person name="Lewis B."/>
            <person name="Mehta T."/>
            <person name="Park D."/>
            <person name="Pearson M."/>
            <person name="Roberts A."/>
            <person name="Ryan E."/>
            <person name="Saif S."/>
            <person name="Shea T."/>
            <person name="Shenoy N."/>
            <person name="Sisk P."/>
            <person name="Stolte C."/>
            <person name="Sykes S."/>
            <person name="Walk T."/>
            <person name="White J."/>
            <person name="Yu Q."/>
            <person name="Coleman M.L."/>
            <person name="Huang K.H."/>
            <person name="Weigele P.R."/>
            <person name="DeFrancesco A.S."/>
            <person name="Kern S.E."/>
            <person name="Thompson L.R."/>
            <person name="Fu R."/>
            <person name="Hombeck B."/>
            <person name="Chisholm S.W."/>
            <person name="Haas B."/>
            <person name="Nusbaum C."/>
            <person name="Galagan J."/>
            <person name="Birren B."/>
        </authorList>
    </citation>
    <scope>NUCLEOTIDE SEQUENCE [LARGE SCALE GENOMIC DNA]</scope>
    <source>
        <strain evidence="1">9515-10a</strain>
    </source>
</reference>
<protein>
    <submittedName>
        <fullName evidence="1">Predicted protein</fullName>
    </submittedName>
</protein>
<dbReference type="KEGG" id="vg:11538024"/>
<evidence type="ECO:0000313" key="1">
    <source>
        <dbReference type="EMBL" id="ADP00053.1"/>
    </source>
</evidence>
<dbReference type="GeneID" id="11538024"/>
<evidence type="ECO:0000313" key="2">
    <source>
        <dbReference type="Proteomes" id="UP000006529"/>
    </source>
</evidence>
<gene>
    <name evidence="1" type="ORF">CYOG_00032</name>
</gene>
<dbReference type="RefSeq" id="YP_005087425.1">
    <property type="nucleotide sequence ID" value="NC_016657.1"/>
</dbReference>
<organism evidence="1 2">
    <name type="scientific">Cyanophage 9515-10a</name>
    <dbReference type="NCBI Taxonomy" id="444875"/>
    <lineage>
        <taxon>Viruses</taxon>
        <taxon>Duplodnaviria</taxon>
        <taxon>Heunggongvirae</taxon>
        <taxon>Uroviricota</taxon>
        <taxon>Caudoviricetes</taxon>
        <taxon>Autographivirales</taxon>
        <taxon>Sechaudvirinae</taxon>
        <taxon>Tangaroavirus</taxon>
        <taxon>Tangaroavirus tv951510a</taxon>
    </lineage>
</organism>
<dbReference type="Proteomes" id="UP000006529">
    <property type="component" value="Segment"/>
</dbReference>
<keyword evidence="2" id="KW-1185">Reference proteome</keyword>
<name>E3SMF8_9CAUD</name>